<evidence type="ECO:0000313" key="3">
    <source>
        <dbReference type="Proteomes" id="UP000188268"/>
    </source>
</evidence>
<protein>
    <submittedName>
        <fullName evidence="2">Uncharacterized protein</fullName>
    </submittedName>
</protein>
<dbReference type="AlphaFoldDB" id="A0A1R3FZQ5"/>
<feature type="compositionally biased region" description="Basic and acidic residues" evidence="1">
    <location>
        <begin position="10"/>
        <end position="25"/>
    </location>
</feature>
<dbReference type="Gramene" id="OMO51266">
    <property type="protein sequence ID" value="OMO51266"/>
    <property type="gene ID" value="CCACVL1_29898"/>
</dbReference>
<organism evidence="2 3">
    <name type="scientific">Corchorus capsularis</name>
    <name type="common">Jute</name>
    <dbReference type="NCBI Taxonomy" id="210143"/>
    <lineage>
        <taxon>Eukaryota</taxon>
        <taxon>Viridiplantae</taxon>
        <taxon>Streptophyta</taxon>
        <taxon>Embryophyta</taxon>
        <taxon>Tracheophyta</taxon>
        <taxon>Spermatophyta</taxon>
        <taxon>Magnoliopsida</taxon>
        <taxon>eudicotyledons</taxon>
        <taxon>Gunneridae</taxon>
        <taxon>Pentapetalae</taxon>
        <taxon>rosids</taxon>
        <taxon>malvids</taxon>
        <taxon>Malvales</taxon>
        <taxon>Malvaceae</taxon>
        <taxon>Grewioideae</taxon>
        <taxon>Apeibeae</taxon>
        <taxon>Corchorus</taxon>
    </lineage>
</organism>
<evidence type="ECO:0000313" key="2">
    <source>
        <dbReference type="EMBL" id="OMO51266.1"/>
    </source>
</evidence>
<sequence>MDSMSDESFMDERVDLRDRPEKGFS</sequence>
<reference evidence="2 3" key="1">
    <citation type="submission" date="2013-09" db="EMBL/GenBank/DDBJ databases">
        <title>Corchorus capsularis genome sequencing.</title>
        <authorList>
            <person name="Alam M."/>
            <person name="Haque M.S."/>
            <person name="Islam M.S."/>
            <person name="Emdad E.M."/>
            <person name="Islam M.M."/>
            <person name="Ahmed B."/>
            <person name="Halim A."/>
            <person name="Hossen Q.M.M."/>
            <person name="Hossain M.Z."/>
            <person name="Ahmed R."/>
            <person name="Khan M.M."/>
            <person name="Islam R."/>
            <person name="Rashid M.M."/>
            <person name="Khan S.A."/>
            <person name="Rahman M.S."/>
            <person name="Alam M."/>
        </authorList>
    </citation>
    <scope>NUCLEOTIDE SEQUENCE [LARGE SCALE GENOMIC DNA]</scope>
    <source>
        <strain evidence="3">cv. CVL-1</strain>
        <tissue evidence="2">Whole seedling</tissue>
    </source>
</reference>
<proteinExistence type="predicted"/>
<accession>A0A1R3FZQ5</accession>
<comment type="caution">
    <text evidence="2">The sequence shown here is derived from an EMBL/GenBank/DDBJ whole genome shotgun (WGS) entry which is preliminary data.</text>
</comment>
<gene>
    <name evidence="2" type="ORF">CCACVL1_29898</name>
</gene>
<dbReference type="Proteomes" id="UP000188268">
    <property type="component" value="Unassembled WGS sequence"/>
</dbReference>
<evidence type="ECO:0000256" key="1">
    <source>
        <dbReference type="SAM" id="MobiDB-lite"/>
    </source>
</evidence>
<dbReference type="EMBL" id="AWWV01015888">
    <property type="protein sequence ID" value="OMO51266.1"/>
    <property type="molecule type" value="Genomic_DNA"/>
</dbReference>
<keyword evidence="3" id="KW-1185">Reference proteome</keyword>
<feature type="non-terminal residue" evidence="2">
    <location>
        <position position="25"/>
    </location>
</feature>
<name>A0A1R3FZQ5_COCAP</name>
<feature type="region of interest" description="Disordered" evidence="1">
    <location>
        <begin position="1"/>
        <end position="25"/>
    </location>
</feature>